<dbReference type="CDD" id="cd03257">
    <property type="entry name" value="ABC_NikE_OppD_transporters"/>
    <property type="match status" value="1"/>
</dbReference>
<dbReference type="Pfam" id="PF00005">
    <property type="entry name" value="ABC_tran"/>
    <property type="match status" value="1"/>
</dbReference>
<protein>
    <submittedName>
        <fullName evidence="5">Oligopeptide transport ATP-binding protein</fullName>
    </submittedName>
</protein>
<dbReference type="InterPro" id="IPR050319">
    <property type="entry name" value="ABC_transp_ATP-bind"/>
</dbReference>
<dbReference type="AlphaFoldDB" id="A0A0S1XFP4"/>
<evidence type="ECO:0000256" key="1">
    <source>
        <dbReference type="ARBA" id="ARBA00022448"/>
    </source>
</evidence>
<dbReference type="PANTHER" id="PTHR43776:SF8">
    <property type="entry name" value="ABC TRANSPORTER, ATP-BINDING PROTEIN"/>
    <property type="match status" value="1"/>
</dbReference>
<keyword evidence="1" id="KW-0813">Transport</keyword>
<dbReference type="InterPro" id="IPR017871">
    <property type="entry name" value="ABC_transporter-like_CS"/>
</dbReference>
<dbReference type="GO" id="GO:0015833">
    <property type="term" value="P:peptide transport"/>
    <property type="evidence" value="ECO:0007669"/>
    <property type="project" value="InterPro"/>
</dbReference>
<dbReference type="InterPro" id="IPR003593">
    <property type="entry name" value="AAA+_ATPase"/>
</dbReference>
<dbReference type="FunFam" id="3.40.50.300:FF:000016">
    <property type="entry name" value="Oligopeptide ABC transporter ATP-binding component"/>
    <property type="match status" value="1"/>
</dbReference>
<dbReference type="SUPFAM" id="SSF52540">
    <property type="entry name" value="P-loop containing nucleoside triphosphate hydrolases"/>
    <property type="match status" value="1"/>
</dbReference>
<dbReference type="SMART" id="SM00382">
    <property type="entry name" value="AAA"/>
    <property type="match status" value="1"/>
</dbReference>
<dbReference type="STRING" id="55802.TBCH5v1_2656"/>
<accession>A0A0S1XFP4</accession>
<dbReference type="InterPro" id="IPR027417">
    <property type="entry name" value="P-loop_NTPase"/>
</dbReference>
<dbReference type="Proteomes" id="UP000066042">
    <property type="component" value="Chromosome"/>
</dbReference>
<organism evidence="5 6">
    <name type="scientific">Thermococcus barophilus</name>
    <dbReference type="NCBI Taxonomy" id="55802"/>
    <lineage>
        <taxon>Archaea</taxon>
        <taxon>Methanobacteriati</taxon>
        <taxon>Methanobacteriota</taxon>
        <taxon>Thermococci</taxon>
        <taxon>Thermococcales</taxon>
        <taxon>Thermococcaceae</taxon>
        <taxon>Thermococcus</taxon>
    </lineage>
</organism>
<dbReference type="GO" id="GO:0005524">
    <property type="term" value="F:ATP binding"/>
    <property type="evidence" value="ECO:0007669"/>
    <property type="project" value="UniProtKB-KW"/>
</dbReference>
<dbReference type="Pfam" id="PF08352">
    <property type="entry name" value="oligo_HPY"/>
    <property type="match status" value="1"/>
</dbReference>
<keyword evidence="3 5" id="KW-0067">ATP-binding</keyword>
<dbReference type="InterPro" id="IPR003439">
    <property type="entry name" value="ABC_transporter-like_ATP-bd"/>
</dbReference>
<dbReference type="PROSITE" id="PS00211">
    <property type="entry name" value="ABC_TRANSPORTER_1"/>
    <property type="match status" value="1"/>
</dbReference>
<dbReference type="PANTHER" id="PTHR43776">
    <property type="entry name" value="TRANSPORT ATP-BINDING PROTEIN"/>
    <property type="match status" value="1"/>
</dbReference>
<evidence type="ECO:0000259" key="4">
    <source>
        <dbReference type="PROSITE" id="PS50893"/>
    </source>
</evidence>
<feature type="domain" description="ABC transporter" evidence="4">
    <location>
        <begin position="10"/>
        <end position="264"/>
    </location>
</feature>
<evidence type="ECO:0000313" key="6">
    <source>
        <dbReference type="Proteomes" id="UP000066042"/>
    </source>
</evidence>
<proteinExistence type="predicted"/>
<evidence type="ECO:0000313" key="5">
    <source>
        <dbReference type="EMBL" id="ALM76544.1"/>
    </source>
</evidence>
<dbReference type="GO" id="GO:0055085">
    <property type="term" value="P:transmembrane transport"/>
    <property type="evidence" value="ECO:0007669"/>
    <property type="project" value="UniProtKB-ARBA"/>
</dbReference>
<dbReference type="PROSITE" id="PS50893">
    <property type="entry name" value="ABC_TRANSPORTER_2"/>
    <property type="match status" value="1"/>
</dbReference>
<dbReference type="EMBL" id="CP013050">
    <property type="protein sequence ID" value="ALM76544.1"/>
    <property type="molecule type" value="Genomic_DNA"/>
</dbReference>
<dbReference type="Gene3D" id="3.40.50.300">
    <property type="entry name" value="P-loop containing nucleotide triphosphate hydrolases"/>
    <property type="match status" value="1"/>
</dbReference>
<reference evidence="5 6" key="1">
    <citation type="journal article" date="2016" name="Genome Announc.">
        <title>Complete genome sequence of the hyperthermophilic and piezophilic archaeon Thermococcus barophilus Ch5, capable of growth at the expense of hydrogenogenesis from carbon monoxide and formate.</title>
        <authorList>
            <person name="Oger P."/>
            <person name="Sokolova T.G."/>
            <person name="Kozhevnikova D.A."/>
            <person name="Taranov E.A."/>
            <person name="Vannier P."/>
            <person name="Lee H.S."/>
            <person name="Kwon K.K."/>
            <person name="Kang S.G."/>
            <person name="Lee J.H."/>
            <person name="Bonch-Osmolovskaya E.A."/>
            <person name="Lebedinsky A.V."/>
        </authorList>
    </citation>
    <scope>NUCLEOTIDE SEQUENCE [LARGE SCALE GENOMIC DNA]</scope>
    <source>
        <strain evidence="6">Ch5</strain>
    </source>
</reference>
<dbReference type="InterPro" id="IPR013563">
    <property type="entry name" value="Oligopep_ABC_C"/>
</dbReference>
<dbReference type="GO" id="GO:0016887">
    <property type="term" value="F:ATP hydrolysis activity"/>
    <property type="evidence" value="ECO:0007669"/>
    <property type="project" value="InterPro"/>
</dbReference>
<dbReference type="NCBIfam" id="TIGR01727">
    <property type="entry name" value="oligo_HPY"/>
    <property type="match status" value="1"/>
</dbReference>
<sequence length="334" mass="36937">MTLDTPVIEVRDLKVYFPVKKGIFGRTYYVKAVDGVSFEIPEEGIFTLVGESGCGKTTVGRTIVGVVKPTGGKILYKGKDTSSLSKEEYLEYRRNVQIVHQDPYSALNPTKTVFQSLAAPLKRWGIAKSRNELREKVSELLELVGLNPPGEFINKYPHQLSGGQRQRVVIARAISVNPDVIVADEPITMIDVSLRIGILDLLLKLKEEVGTSYLFITHDFGAARYFSAKGGGSIAVMYLGKIVEVAAAEEVIQNPLHPYTKALISSVPVADPELSRKRKPLKLKSLDIPSPLNPPSGCKFHTRCPYSKDICSKVEPELKEVSPRHYVACHLYQG</sequence>
<evidence type="ECO:0000256" key="2">
    <source>
        <dbReference type="ARBA" id="ARBA00022741"/>
    </source>
</evidence>
<dbReference type="PATRIC" id="fig|55802.8.peg.2642"/>
<evidence type="ECO:0000256" key="3">
    <source>
        <dbReference type="ARBA" id="ARBA00022840"/>
    </source>
</evidence>
<keyword evidence="2" id="KW-0547">Nucleotide-binding</keyword>
<name>A0A0S1XFP4_THEBA</name>
<gene>
    <name evidence="5" type="ORF">TBCH5v1_2656</name>
</gene>